<keyword evidence="2 4" id="KW-0067">ATP-binding</keyword>
<sequence>MLQIESLSLSYRDTRVIDDLDLSIKRGESLAIVGPSGAGKSTLLSYLYQQLKQDAALCSQSQGLVDGLSVFHNVYMGALARHSAVYNLLNLAWPMAGRRQEVELLCRELYLDAPLHKPVSSLSGGQRQRVALARALYQEKTTFIGDESFSALDPVMAQRLLSLVKARHETVIMVLHDSELALSHFDRIIGLSDGKLVLDKPASLLDGEQLACFFDTQMATS</sequence>
<dbReference type="GO" id="GO:0016887">
    <property type="term" value="F:ATP hydrolysis activity"/>
    <property type="evidence" value="ECO:0007669"/>
    <property type="project" value="InterPro"/>
</dbReference>
<evidence type="ECO:0000259" key="3">
    <source>
        <dbReference type="PROSITE" id="PS50893"/>
    </source>
</evidence>
<dbReference type="InterPro" id="IPR003439">
    <property type="entry name" value="ABC_transporter-like_ATP-bd"/>
</dbReference>
<dbReference type="PROSITE" id="PS00211">
    <property type="entry name" value="ABC_TRANSPORTER_1"/>
    <property type="match status" value="1"/>
</dbReference>
<accession>A0A6L7I4U6</accession>
<protein>
    <submittedName>
        <fullName evidence="4">ATP-binding cassette domain-containing protein</fullName>
    </submittedName>
</protein>
<dbReference type="Pfam" id="PF00005">
    <property type="entry name" value="ABC_tran"/>
    <property type="match status" value="1"/>
</dbReference>
<comment type="caution">
    <text evidence="4">The sequence shown here is derived from an EMBL/GenBank/DDBJ whole genome shotgun (WGS) entry which is preliminary data.</text>
</comment>
<dbReference type="PANTHER" id="PTHR24220">
    <property type="entry name" value="IMPORT ATP-BINDING PROTEIN"/>
    <property type="match status" value="1"/>
</dbReference>
<feature type="domain" description="ABC transporter" evidence="3">
    <location>
        <begin position="2"/>
        <end position="218"/>
    </location>
</feature>
<dbReference type="InterPro" id="IPR003593">
    <property type="entry name" value="AAA+_ATPase"/>
</dbReference>
<evidence type="ECO:0000313" key="4">
    <source>
        <dbReference type="EMBL" id="MXR70398.1"/>
    </source>
</evidence>
<evidence type="ECO:0000313" key="5">
    <source>
        <dbReference type="Proteomes" id="UP000474778"/>
    </source>
</evidence>
<organism evidence="4 5">
    <name type="scientific">Shewanella insulae</name>
    <dbReference type="NCBI Taxonomy" id="2681496"/>
    <lineage>
        <taxon>Bacteria</taxon>
        <taxon>Pseudomonadati</taxon>
        <taxon>Pseudomonadota</taxon>
        <taxon>Gammaproteobacteria</taxon>
        <taxon>Alteromonadales</taxon>
        <taxon>Shewanellaceae</taxon>
        <taxon>Shewanella</taxon>
    </lineage>
</organism>
<dbReference type="EMBL" id="WRPA01000018">
    <property type="protein sequence ID" value="MXR70398.1"/>
    <property type="molecule type" value="Genomic_DNA"/>
</dbReference>
<gene>
    <name evidence="4" type="ORF">GNT65_17195</name>
</gene>
<reference evidence="4 5" key="1">
    <citation type="submission" date="2019-12" db="EMBL/GenBank/DDBJ databases">
        <title>Shewanella insulae sp. nov., isolated from a tidal flat.</title>
        <authorList>
            <person name="Yoon J.-H."/>
        </authorList>
    </citation>
    <scope>NUCLEOTIDE SEQUENCE [LARGE SCALE GENOMIC DNA]</scope>
    <source>
        <strain evidence="4 5">JBTF-M18</strain>
    </source>
</reference>
<dbReference type="Gene3D" id="3.40.50.300">
    <property type="entry name" value="P-loop containing nucleotide triphosphate hydrolases"/>
    <property type="match status" value="1"/>
</dbReference>
<dbReference type="PROSITE" id="PS50893">
    <property type="entry name" value="ABC_TRANSPORTER_2"/>
    <property type="match status" value="1"/>
</dbReference>
<dbReference type="SUPFAM" id="SSF52540">
    <property type="entry name" value="P-loop containing nucleoside triphosphate hydrolases"/>
    <property type="match status" value="1"/>
</dbReference>
<evidence type="ECO:0000256" key="1">
    <source>
        <dbReference type="ARBA" id="ARBA00022741"/>
    </source>
</evidence>
<proteinExistence type="predicted"/>
<keyword evidence="1" id="KW-0547">Nucleotide-binding</keyword>
<dbReference type="InterPro" id="IPR017871">
    <property type="entry name" value="ABC_transporter-like_CS"/>
</dbReference>
<dbReference type="InterPro" id="IPR015854">
    <property type="entry name" value="ABC_transpr_LolD-like"/>
</dbReference>
<name>A0A6L7I4U6_9GAMM</name>
<dbReference type="InterPro" id="IPR027417">
    <property type="entry name" value="P-loop_NTPase"/>
</dbReference>
<keyword evidence="5" id="KW-1185">Reference proteome</keyword>
<dbReference type="PANTHER" id="PTHR24220:SF659">
    <property type="entry name" value="TRANSPORTER, PUTATIVE-RELATED"/>
    <property type="match status" value="1"/>
</dbReference>
<dbReference type="SMART" id="SM00382">
    <property type="entry name" value="AAA"/>
    <property type="match status" value="1"/>
</dbReference>
<dbReference type="Proteomes" id="UP000474778">
    <property type="component" value="Unassembled WGS sequence"/>
</dbReference>
<evidence type="ECO:0000256" key="2">
    <source>
        <dbReference type="ARBA" id="ARBA00022840"/>
    </source>
</evidence>
<dbReference type="RefSeq" id="WP_160798424.1">
    <property type="nucleotide sequence ID" value="NZ_JAKEVE010000001.1"/>
</dbReference>
<dbReference type="GO" id="GO:0022857">
    <property type="term" value="F:transmembrane transporter activity"/>
    <property type="evidence" value="ECO:0007669"/>
    <property type="project" value="TreeGrafter"/>
</dbReference>
<dbReference type="GO" id="GO:0005886">
    <property type="term" value="C:plasma membrane"/>
    <property type="evidence" value="ECO:0007669"/>
    <property type="project" value="TreeGrafter"/>
</dbReference>
<dbReference type="GO" id="GO:0005524">
    <property type="term" value="F:ATP binding"/>
    <property type="evidence" value="ECO:0007669"/>
    <property type="project" value="UniProtKB-KW"/>
</dbReference>
<dbReference type="AlphaFoldDB" id="A0A6L7I4U6"/>